<evidence type="ECO:0000256" key="1">
    <source>
        <dbReference type="SAM" id="Coils"/>
    </source>
</evidence>
<accession>A0A2H0N3M6</accession>
<organism evidence="3 4">
    <name type="scientific">Candidatus Magasanikbacteria bacterium CG11_big_fil_rev_8_21_14_0_20_39_34</name>
    <dbReference type="NCBI Taxonomy" id="1974653"/>
    <lineage>
        <taxon>Bacteria</taxon>
        <taxon>Candidatus Magasanikiibacteriota</taxon>
    </lineage>
</organism>
<dbReference type="EMBL" id="PCWN01000011">
    <property type="protein sequence ID" value="PIR03504.1"/>
    <property type="molecule type" value="Genomic_DNA"/>
</dbReference>
<dbReference type="Proteomes" id="UP000229600">
    <property type="component" value="Unassembled WGS sequence"/>
</dbReference>
<feature type="transmembrane region" description="Helical" evidence="2">
    <location>
        <begin position="16"/>
        <end position="35"/>
    </location>
</feature>
<feature type="coiled-coil region" evidence="1">
    <location>
        <begin position="38"/>
        <end position="72"/>
    </location>
</feature>
<name>A0A2H0N3M6_9BACT</name>
<protein>
    <submittedName>
        <fullName evidence="3">Uncharacterized protein</fullName>
    </submittedName>
</protein>
<proteinExistence type="predicted"/>
<comment type="caution">
    <text evidence="3">The sequence shown here is derived from an EMBL/GenBank/DDBJ whole genome shotgun (WGS) entry which is preliminary data.</text>
</comment>
<evidence type="ECO:0000256" key="2">
    <source>
        <dbReference type="SAM" id="Phobius"/>
    </source>
</evidence>
<keyword evidence="2" id="KW-1133">Transmembrane helix</keyword>
<sequence>MDERLRHTKEIIAKRRWSAIISAVTFFLGLIWIAYNQYQRIEMYNQKLEKQMEESQQQADKESKKIQDAIQKKIEQDLEKQGIPISE</sequence>
<reference evidence="3 4" key="1">
    <citation type="submission" date="2017-09" db="EMBL/GenBank/DDBJ databases">
        <title>Depth-based differentiation of microbial function through sediment-hosted aquifers and enrichment of novel symbionts in the deep terrestrial subsurface.</title>
        <authorList>
            <person name="Probst A.J."/>
            <person name="Ladd B."/>
            <person name="Jarett J.K."/>
            <person name="Geller-Mcgrath D.E."/>
            <person name="Sieber C.M."/>
            <person name="Emerson J.B."/>
            <person name="Anantharaman K."/>
            <person name="Thomas B.C."/>
            <person name="Malmstrom R."/>
            <person name="Stieglmeier M."/>
            <person name="Klingl A."/>
            <person name="Woyke T."/>
            <person name="Ryan C.M."/>
            <person name="Banfield J.F."/>
        </authorList>
    </citation>
    <scope>NUCLEOTIDE SEQUENCE [LARGE SCALE GENOMIC DNA]</scope>
    <source>
        <strain evidence="3">CG11_big_fil_rev_8_21_14_0_20_39_34</strain>
    </source>
</reference>
<keyword evidence="2" id="KW-0472">Membrane</keyword>
<keyword evidence="1" id="KW-0175">Coiled coil</keyword>
<gene>
    <name evidence="3" type="ORF">COV59_04900</name>
</gene>
<dbReference type="AlphaFoldDB" id="A0A2H0N3M6"/>
<evidence type="ECO:0000313" key="3">
    <source>
        <dbReference type="EMBL" id="PIR03504.1"/>
    </source>
</evidence>
<keyword evidence="2" id="KW-0812">Transmembrane</keyword>
<evidence type="ECO:0000313" key="4">
    <source>
        <dbReference type="Proteomes" id="UP000229600"/>
    </source>
</evidence>